<evidence type="ECO:0008006" key="3">
    <source>
        <dbReference type="Google" id="ProtNLM"/>
    </source>
</evidence>
<dbReference type="InterPro" id="IPR036397">
    <property type="entry name" value="RNaseH_sf"/>
</dbReference>
<evidence type="ECO:0000313" key="1">
    <source>
        <dbReference type="EMBL" id="KAK4003708.1"/>
    </source>
</evidence>
<dbReference type="EMBL" id="JAOYFB010000001">
    <property type="protein sequence ID" value="KAK4003708.1"/>
    <property type="molecule type" value="Genomic_DNA"/>
</dbReference>
<sequence>MFSSSSRQDYRECELGHFILAHFRYLQALLTSAYKINNDNLDIIVSLDDASLVDLSWWIHEANFSNGEGLLSSRPDVYLSSDASRIGWDAVRLDIKTRGPWTPTELDQHTVPTPGEVIRMVWPPQSPDLNPIEQIWDHIDSKIRKMCNT</sequence>
<dbReference type="Proteomes" id="UP001234178">
    <property type="component" value="Unassembled WGS sequence"/>
</dbReference>
<dbReference type="Gene3D" id="3.30.420.10">
    <property type="entry name" value="Ribonuclease H-like superfamily/Ribonuclease H"/>
    <property type="match status" value="1"/>
</dbReference>
<proteinExistence type="predicted"/>
<gene>
    <name evidence="1" type="ORF">OUZ56_005463</name>
</gene>
<evidence type="ECO:0000313" key="2">
    <source>
        <dbReference type="Proteomes" id="UP001234178"/>
    </source>
</evidence>
<organism evidence="1 2">
    <name type="scientific">Daphnia magna</name>
    <dbReference type="NCBI Taxonomy" id="35525"/>
    <lineage>
        <taxon>Eukaryota</taxon>
        <taxon>Metazoa</taxon>
        <taxon>Ecdysozoa</taxon>
        <taxon>Arthropoda</taxon>
        <taxon>Crustacea</taxon>
        <taxon>Branchiopoda</taxon>
        <taxon>Diplostraca</taxon>
        <taxon>Cladocera</taxon>
        <taxon>Anomopoda</taxon>
        <taxon>Daphniidae</taxon>
        <taxon>Daphnia</taxon>
    </lineage>
</organism>
<keyword evidence="2" id="KW-1185">Reference proteome</keyword>
<accession>A0ABQ9YTL2</accession>
<name>A0ABQ9YTL2_9CRUS</name>
<comment type="caution">
    <text evidence="1">The sequence shown here is derived from an EMBL/GenBank/DDBJ whole genome shotgun (WGS) entry which is preliminary data.</text>
</comment>
<reference evidence="1 2" key="1">
    <citation type="journal article" date="2023" name="Nucleic Acids Res.">
        <title>The hologenome of Daphnia magna reveals possible DNA methylation and microbiome-mediated evolution of the host genome.</title>
        <authorList>
            <person name="Chaturvedi A."/>
            <person name="Li X."/>
            <person name="Dhandapani V."/>
            <person name="Marshall H."/>
            <person name="Kissane S."/>
            <person name="Cuenca-Cambronero M."/>
            <person name="Asole G."/>
            <person name="Calvet F."/>
            <person name="Ruiz-Romero M."/>
            <person name="Marangio P."/>
            <person name="Guigo R."/>
            <person name="Rago D."/>
            <person name="Mirbahai L."/>
            <person name="Eastwood N."/>
            <person name="Colbourne J.K."/>
            <person name="Zhou J."/>
            <person name="Mallon E."/>
            <person name="Orsini L."/>
        </authorList>
    </citation>
    <scope>NUCLEOTIDE SEQUENCE [LARGE SCALE GENOMIC DNA]</scope>
    <source>
        <strain evidence="1">LRV0_1</strain>
    </source>
</reference>
<protein>
    <recommendedName>
        <fullName evidence="3">Tc1-like transposase DDE domain-containing protein</fullName>
    </recommendedName>
</protein>